<organism evidence="1 2">
    <name type="scientific">Ichthyenterobacterium magnum</name>
    <dbReference type="NCBI Taxonomy" id="1230530"/>
    <lineage>
        <taxon>Bacteria</taxon>
        <taxon>Pseudomonadati</taxon>
        <taxon>Bacteroidota</taxon>
        <taxon>Flavobacteriia</taxon>
        <taxon>Flavobacteriales</taxon>
        <taxon>Flavobacteriaceae</taxon>
        <taxon>Ichthyenterobacterium</taxon>
    </lineage>
</organism>
<name>A0A420DWP0_9FLAO</name>
<proteinExistence type="predicted"/>
<evidence type="ECO:0000313" key="1">
    <source>
        <dbReference type="EMBL" id="RKE98623.1"/>
    </source>
</evidence>
<gene>
    <name evidence="1" type="ORF">BXY80_0715</name>
</gene>
<evidence type="ECO:0000313" key="2">
    <source>
        <dbReference type="Proteomes" id="UP000284892"/>
    </source>
</evidence>
<protein>
    <submittedName>
        <fullName evidence="1">GLPGLI family protein</fullName>
    </submittedName>
</protein>
<reference evidence="1 2" key="1">
    <citation type="submission" date="2018-09" db="EMBL/GenBank/DDBJ databases">
        <title>Genomic Encyclopedia of Archaeal and Bacterial Type Strains, Phase II (KMG-II): from individual species to whole genera.</title>
        <authorList>
            <person name="Goeker M."/>
        </authorList>
    </citation>
    <scope>NUCLEOTIDE SEQUENCE [LARGE SCALE GENOMIC DNA]</scope>
    <source>
        <strain evidence="1 2">DSM 26283</strain>
    </source>
</reference>
<dbReference type="InterPro" id="IPR005901">
    <property type="entry name" value="GLPGLI"/>
</dbReference>
<dbReference type="AlphaFoldDB" id="A0A420DWP0"/>
<dbReference type="EMBL" id="RAQJ01000001">
    <property type="protein sequence ID" value="RKE98623.1"/>
    <property type="molecule type" value="Genomic_DNA"/>
</dbReference>
<accession>A0A420DWP0</accession>
<dbReference type="OrthoDB" id="713598at2"/>
<comment type="caution">
    <text evidence="1">The sequence shown here is derived from an EMBL/GenBank/DDBJ whole genome shotgun (WGS) entry which is preliminary data.</text>
</comment>
<dbReference type="Proteomes" id="UP000284892">
    <property type="component" value="Unassembled WGS sequence"/>
</dbReference>
<dbReference type="Pfam" id="PF09697">
    <property type="entry name" value="Porph_ging"/>
    <property type="match status" value="1"/>
</dbReference>
<dbReference type="RefSeq" id="WP_120199825.1">
    <property type="nucleotide sequence ID" value="NZ_RAQJ01000001.1"/>
</dbReference>
<dbReference type="NCBIfam" id="TIGR01200">
    <property type="entry name" value="GLPGLI"/>
    <property type="match status" value="1"/>
</dbReference>
<keyword evidence="2" id="KW-1185">Reference proteome</keyword>
<sequence length="252" mass="29660">MVWIKNRLVFILVFSVINYCYSQHIVVNYKIITYGDFIEKKTENRNSDVVEKINNSFQLVNLMRMHLKATQTESVYWGDNKVNSGADERYFNLAKLYINNDDIYFTNLKEGIISKSFNAFEKDFVIHNLISNVKWILHKDSKFINKYKCFKATTFYEIKNPKGVFRKEVVAWYTLDIPYRFGPKNFSGLPGLILEVRDDNIIYVADVIEFKAEDIVIEVNAKGENITQKKLDDMAEEAMDNRRKLAKSKRRN</sequence>